<sequence length="308" mass="33325">MGAGALPRNDEIAAAAAVSSHPLILGLQPAALVDHVAPVDWSLLDQIPGDRGGSMPVAIEELDRILEEVKAHKLASPDELSPMKTMAGGSVANTIRGLSVGFGVSCGIIGACGDDEQGKLFVSNMSFSRVNLSRLRMKRGHTAQCICMVDELANRTMRPCLSCCQNSDEAFSNHLYILFSFQADELTKEDFKGSKWLVLRYAIFNLDVIEAAIRIAKQEGLLVSLDLASFEMVRNFRSSLQQLLESGNIDLCFANEDEAMELLRGEQTSDPEAAVEFLAKHCKWAVVTLGANGCIARHGKEVSIASLT</sequence>
<dbReference type="CDD" id="cd01168">
    <property type="entry name" value="adenosine_kinase"/>
    <property type="match status" value="1"/>
</dbReference>
<proteinExistence type="inferred from homology"/>
<protein>
    <submittedName>
        <fullName evidence="5">PfkB-like carbohydrate kinase family protein</fullName>
    </submittedName>
</protein>
<dbReference type="AlphaFoldDB" id="A0A1I9W022"/>
<dbReference type="PANTHER" id="PTHR43320:SF1">
    <property type="entry name" value="OS01G0105900 PROTEIN"/>
    <property type="match status" value="1"/>
</dbReference>
<keyword evidence="2" id="KW-0808">Transferase</keyword>
<dbReference type="InterPro" id="IPR029056">
    <property type="entry name" value="Ribokinase-like"/>
</dbReference>
<reference evidence="5" key="1">
    <citation type="submission" date="2015-10" db="EMBL/GenBank/DDBJ databases">
        <title>The patterns of DNA cytosine methylation of different tissues and organs in poplar.</title>
        <authorList>
            <person name="Zhang D."/>
            <person name="Wang Q."/>
        </authorList>
    </citation>
    <scope>NUCLEOTIDE SEQUENCE</scope>
</reference>
<evidence type="ECO:0000313" key="5">
    <source>
        <dbReference type="EMBL" id="APA20156.1"/>
    </source>
</evidence>
<comment type="similarity">
    <text evidence="1">Belongs to the carbohydrate kinase PfkB family.</text>
</comment>
<keyword evidence="3 5" id="KW-0418">Kinase</keyword>
<dbReference type="Pfam" id="PF00294">
    <property type="entry name" value="PfkB"/>
    <property type="match status" value="1"/>
</dbReference>
<feature type="domain" description="Carbohydrate kinase PfkB" evidence="4">
    <location>
        <begin position="78"/>
        <end position="303"/>
    </location>
</feature>
<evidence type="ECO:0000256" key="2">
    <source>
        <dbReference type="ARBA" id="ARBA00022679"/>
    </source>
</evidence>
<organism evidence="5">
    <name type="scientific">Populus tomentosa</name>
    <name type="common">Chinese white poplar</name>
    <dbReference type="NCBI Taxonomy" id="118781"/>
    <lineage>
        <taxon>Eukaryota</taxon>
        <taxon>Viridiplantae</taxon>
        <taxon>Streptophyta</taxon>
        <taxon>Embryophyta</taxon>
        <taxon>Tracheophyta</taxon>
        <taxon>Spermatophyta</taxon>
        <taxon>Magnoliopsida</taxon>
        <taxon>eudicotyledons</taxon>
        <taxon>Gunneridae</taxon>
        <taxon>Pentapetalae</taxon>
        <taxon>rosids</taxon>
        <taxon>fabids</taxon>
        <taxon>Malpighiales</taxon>
        <taxon>Salicaceae</taxon>
        <taxon>Saliceae</taxon>
        <taxon>Populus</taxon>
    </lineage>
</organism>
<accession>A0A1I9W022</accession>
<dbReference type="EMBL" id="KT972421">
    <property type="protein sequence ID" value="APA20156.1"/>
    <property type="molecule type" value="Genomic_DNA"/>
</dbReference>
<dbReference type="PANTHER" id="PTHR43320">
    <property type="entry name" value="SUGAR KINASE"/>
    <property type="match status" value="1"/>
</dbReference>
<dbReference type="Gene3D" id="3.40.1190.20">
    <property type="match status" value="1"/>
</dbReference>
<evidence type="ECO:0000256" key="1">
    <source>
        <dbReference type="ARBA" id="ARBA00010688"/>
    </source>
</evidence>
<name>A0A1I9W022_POPTO</name>
<dbReference type="InterPro" id="IPR052700">
    <property type="entry name" value="Carb_kinase_PfkB-like"/>
</dbReference>
<dbReference type="GO" id="GO:0016301">
    <property type="term" value="F:kinase activity"/>
    <property type="evidence" value="ECO:0007669"/>
    <property type="project" value="UniProtKB-KW"/>
</dbReference>
<evidence type="ECO:0000259" key="4">
    <source>
        <dbReference type="Pfam" id="PF00294"/>
    </source>
</evidence>
<evidence type="ECO:0000256" key="3">
    <source>
        <dbReference type="ARBA" id="ARBA00022777"/>
    </source>
</evidence>
<dbReference type="InterPro" id="IPR011611">
    <property type="entry name" value="PfkB_dom"/>
</dbReference>
<dbReference type="SUPFAM" id="SSF53613">
    <property type="entry name" value="Ribokinase-like"/>
    <property type="match status" value="1"/>
</dbReference>